<proteinExistence type="predicted"/>
<feature type="non-terminal residue" evidence="1">
    <location>
        <position position="1"/>
    </location>
</feature>
<evidence type="ECO:0000313" key="1">
    <source>
        <dbReference type="EMBL" id="JAO05200.1"/>
    </source>
</evidence>
<sequence>LRCFGAQTLWSVSRTCSPGGVSLKQQNPDNPSKFVLLFSSALRVFPVVATRFNSLAPPSPRLSILCLFTTFLFLTSRLSQLSTKILHILPQLPAPPFIIIQIQERKSLFPCVSSSLHLYIICHGIINQNLIYII</sequence>
<reference evidence="1" key="1">
    <citation type="submission" date="2014-12" db="EMBL/GenBank/DDBJ databases">
        <title>Parallel Evolution in Life History Adaptation Evident in the Tissue-Specific Poeciliopsis prolifica transcriptome.</title>
        <authorList>
            <person name="Jue N.K."/>
            <person name="Foley R.J."/>
            <person name="Obergfell C."/>
            <person name="Reznick D.N."/>
            <person name="O'Neill R.J."/>
            <person name="O'Neill M.J."/>
        </authorList>
    </citation>
    <scope>NUCLEOTIDE SEQUENCE</scope>
</reference>
<gene>
    <name evidence="1" type="primary">PPUP9212</name>
</gene>
<name>A0A0S7EQ85_9TELE</name>
<organism evidence="1">
    <name type="scientific">Poeciliopsis prolifica</name>
    <name type="common">blackstripe livebearer</name>
    <dbReference type="NCBI Taxonomy" id="188132"/>
    <lineage>
        <taxon>Eukaryota</taxon>
        <taxon>Metazoa</taxon>
        <taxon>Chordata</taxon>
        <taxon>Craniata</taxon>
        <taxon>Vertebrata</taxon>
        <taxon>Euteleostomi</taxon>
        <taxon>Actinopterygii</taxon>
        <taxon>Neopterygii</taxon>
        <taxon>Teleostei</taxon>
        <taxon>Neoteleostei</taxon>
        <taxon>Acanthomorphata</taxon>
        <taxon>Ovalentaria</taxon>
        <taxon>Atherinomorphae</taxon>
        <taxon>Cyprinodontiformes</taxon>
        <taxon>Poeciliidae</taxon>
        <taxon>Poeciliinae</taxon>
        <taxon>Poeciliopsis</taxon>
    </lineage>
</organism>
<protein>
    <submittedName>
        <fullName evidence="1">PPUP9212</fullName>
    </submittedName>
</protein>
<dbReference type="EMBL" id="GBYX01476477">
    <property type="protein sequence ID" value="JAO05200.1"/>
    <property type="molecule type" value="Transcribed_RNA"/>
</dbReference>
<dbReference type="AlphaFoldDB" id="A0A0S7EQ85"/>
<accession>A0A0S7EQ85</accession>